<dbReference type="InterPro" id="IPR032267">
    <property type="entry name" value="DUF4832"/>
</dbReference>
<organism evidence="3 4">
    <name type="scientific">Terriglobus aquaticus</name>
    <dbReference type="NCBI Taxonomy" id="940139"/>
    <lineage>
        <taxon>Bacteria</taxon>
        <taxon>Pseudomonadati</taxon>
        <taxon>Acidobacteriota</taxon>
        <taxon>Terriglobia</taxon>
        <taxon>Terriglobales</taxon>
        <taxon>Acidobacteriaceae</taxon>
        <taxon>Terriglobus</taxon>
    </lineage>
</organism>
<reference evidence="3 4" key="1">
    <citation type="submission" date="2024-12" db="EMBL/GenBank/DDBJ databases">
        <authorList>
            <person name="Lee Y."/>
        </authorList>
    </citation>
    <scope>NUCLEOTIDE SEQUENCE [LARGE SCALE GENOMIC DNA]</scope>
    <source>
        <strain evidence="3 4">03SUJ4</strain>
    </source>
</reference>
<protein>
    <submittedName>
        <fullName evidence="3">DUF4832 domain-containing protein</fullName>
    </submittedName>
</protein>
<gene>
    <name evidence="3" type="ORF">ACK2TP_16730</name>
</gene>
<dbReference type="EMBL" id="JBJYXY010000001">
    <property type="protein sequence ID" value="MFN2977419.1"/>
    <property type="molecule type" value="Genomic_DNA"/>
</dbReference>
<dbReference type="RefSeq" id="WP_263414418.1">
    <property type="nucleotide sequence ID" value="NZ_BAABBH010000001.1"/>
</dbReference>
<keyword evidence="1" id="KW-0732">Signal</keyword>
<feature type="chain" id="PRO_5047228985" evidence="1">
    <location>
        <begin position="22"/>
        <end position="452"/>
    </location>
</feature>
<feature type="signal peptide" evidence="1">
    <location>
        <begin position="1"/>
        <end position="21"/>
    </location>
</feature>
<feature type="domain" description="DUF4832" evidence="2">
    <location>
        <begin position="236"/>
        <end position="409"/>
    </location>
</feature>
<evidence type="ECO:0000313" key="4">
    <source>
        <dbReference type="Proteomes" id="UP001634747"/>
    </source>
</evidence>
<proteinExistence type="predicted"/>
<dbReference type="Proteomes" id="UP001634747">
    <property type="component" value="Unassembled WGS sequence"/>
</dbReference>
<name>A0ABW9KNR3_9BACT</name>
<evidence type="ECO:0000256" key="1">
    <source>
        <dbReference type="SAM" id="SignalP"/>
    </source>
</evidence>
<dbReference type="Pfam" id="PF16116">
    <property type="entry name" value="DUF4832"/>
    <property type="match status" value="1"/>
</dbReference>
<keyword evidence="4" id="KW-1185">Reference proteome</keyword>
<evidence type="ECO:0000259" key="2">
    <source>
        <dbReference type="Pfam" id="PF16116"/>
    </source>
</evidence>
<accession>A0ABW9KNR3</accession>
<evidence type="ECO:0000313" key="3">
    <source>
        <dbReference type="EMBL" id="MFN2977419.1"/>
    </source>
</evidence>
<sequence length="452" mass="49924">MDRRSFARALATALACRPAWAAAFARDRITVRPPAYSGALRNPLKGLRSGDPASAAKLPYASLAKSYLRWSDLERSVADGTDRIGEVCDAQWKGLRDINTKVVPRVYLDWPPSGHFWPADLPQGRYDTPQFQERAVAMIQKLGACWDNDPRVAFVETGLVGLWGEQHDPKPSASLQKAIGDAFVANFRHKLLMNRYPGDFVDYPFGIYWDSFAHKEELLTHLPLLQSPRLIDRWKTAPMGGETAFDWGTPLGKDPTDAVVHNADAIIARIRELHWNHLGWLSNYDQQNPQAVANAARIQEALGYRFVLREVQYPPTIRPGDSLPVSLSIENTGSSPLYYNWPLEVSLLDGNTRQPAWATTFPEVDLRRILPGVAGSGDLHAQFTAPGGLRAGRYLLALAILDPASGLPSARFATSAYFRGGRHPVGWVSVGRPASAAALPPFDDPASDTLHY</sequence>
<comment type="caution">
    <text evidence="3">The sequence shown here is derived from an EMBL/GenBank/DDBJ whole genome shotgun (WGS) entry which is preliminary data.</text>
</comment>